<evidence type="ECO:0000313" key="2">
    <source>
        <dbReference type="EMBL" id="PZO36278.1"/>
    </source>
</evidence>
<dbReference type="Pfam" id="PF00563">
    <property type="entry name" value="EAL"/>
    <property type="match status" value="1"/>
</dbReference>
<reference evidence="2 3" key="2">
    <citation type="submission" date="2018-06" db="EMBL/GenBank/DDBJ databases">
        <title>Metagenomic assembly of (sub)arctic Cyanobacteria and their associated microbiome from non-axenic cultures.</title>
        <authorList>
            <person name="Baurain D."/>
        </authorList>
    </citation>
    <scope>NUCLEOTIDE SEQUENCE [LARGE SCALE GENOMIC DNA]</scope>
    <source>
        <strain evidence="2">ULC041bin1</strain>
    </source>
</reference>
<protein>
    <submittedName>
        <fullName evidence="2">EAL domain-containing protein</fullName>
    </submittedName>
</protein>
<proteinExistence type="predicted"/>
<dbReference type="InterPro" id="IPR050706">
    <property type="entry name" value="Cyclic-di-GMP_PDE-like"/>
</dbReference>
<evidence type="ECO:0000313" key="3">
    <source>
        <dbReference type="Proteomes" id="UP000249081"/>
    </source>
</evidence>
<dbReference type="SMART" id="SM00052">
    <property type="entry name" value="EAL"/>
    <property type="match status" value="1"/>
</dbReference>
<dbReference type="Proteomes" id="UP000249081">
    <property type="component" value="Unassembled WGS sequence"/>
</dbReference>
<dbReference type="GO" id="GO:0071111">
    <property type="term" value="F:cyclic-guanylate-specific phosphodiesterase activity"/>
    <property type="evidence" value="ECO:0007669"/>
    <property type="project" value="InterPro"/>
</dbReference>
<dbReference type="InterPro" id="IPR035919">
    <property type="entry name" value="EAL_sf"/>
</dbReference>
<dbReference type="PANTHER" id="PTHR33121:SF15">
    <property type="entry name" value="BLUE LIGHT- AND TEMPERATURE-REGULATED ANTIREPRESSOR BLUF"/>
    <property type="match status" value="1"/>
</dbReference>
<comment type="caution">
    <text evidence="2">The sequence shown here is derived from an EMBL/GenBank/DDBJ whole genome shotgun (WGS) entry which is preliminary data.</text>
</comment>
<gene>
    <name evidence="2" type="ORF">DCF17_17480</name>
</gene>
<evidence type="ECO:0000259" key="1">
    <source>
        <dbReference type="PROSITE" id="PS50883"/>
    </source>
</evidence>
<dbReference type="PANTHER" id="PTHR33121">
    <property type="entry name" value="CYCLIC DI-GMP PHOSPHODIESTERASE PDEF"/>
    <property type="match status" value="1"/>
</dbReference>
<dbReference type="PROSITE" id="PS50883">
    <property type="entry name" value="EAL"/>
    <property type="match status" value="1"/>
</dbReference>
<name>A0A2W4XYC0_9CYAN</name>
<accession>A0A2W4XYC0</accession>
<dbReference type="EMBL" id="QBMN01000146">
    <property type="protein sequence ID" value="PZO36278.1"/>
    <property type="molecule type" value="Genomic_DNA"/>
</dbReference>
<dbReference type="InterPro" id="IPR001633">
    <property type="entry name" value="EAL_dom"/>
</dbReference>
<dbReference type="CDD" id="cd01948">
    <property type="entry name" value="EAL"/>
    <property type="match status" value="1"/>
</dbReference>
<dbReference type="AlphaFoldDB" id="A0A2W4XYC0"/>
<feature type="domain" description="EAL" evidence="1">
    <location>
        <begin position="113"/>
        <end position="365"/>
    </location>
</feature>
<sequence>MECSAAKTCACENVKRCQAGEVGRLFLWFPVPHTLAKVTPFLKKERFGFELMQERPGLGVDCRFGQAQEIARHLANLVAPRELKETQVLFVRGAVQPQIEDFSDMASLQRFIAFSQSDWLVDMLGQSRFTSHFQPIVSIQDTSQIYGYESLLRGLDDQGNLVMPGSIFAQAAEAGLLPQVDRAARLSAIAQASQHHITQRIFINFTPTALYDPVSCLRSTVAAIDQVGIRHEQVVFEVVESDNPQDLEHLKTVLKYYREAGFAVALDDLGSGYSGLNLLHQLRPDFIKLDMELIRNVHQDLYKASITEKLLEIAQKLDIQTVAEGIECIEELNWLQQRGATFAQGYLIGKPSATPVASTPRFDSGAVAIA</sequence>
<reference evidence="3" key="1">
    <citation type="submission" date="2018-04" db="EMBL/GenBank/DDBJ databases">
        <authorList>
            <person name="Cornet L."/>
        </authorList>
    </citation>
    <scope>NUCLEOTIDE SEQUENCE [LARGE SCALE GENOMIC DNA]</scope>
</reference>
<dbReference type="SUPFAM" id="SSF141868">
    <property type="entry name" value="EAL domain-like"/>
    <property type="match status" value="1"/>
</dbReference>
<organism evidence="2 3">
    <name type="scientific">Shackletoniella antarctica</name>
    <dbReference type="NCBI Taxonomy" id="268115"/>
    <lineage>
        <taxon>Bacteria</taxon>
        <taxon>Bacillati</taxon>
        <taxon>Cyanobacteriota</taxon>
        <taxon>Cyanophyceae</taxon>
        <taxon>Oculatellales</taxon>
        <taxon>Oculatellaceae</taxon>
        <taxon>Shackletoniella</taxon>
    </lineage>
</organism>
<dbReference type="Gene3D" id="3.20.20.450">
    <property type="entry name" value="EAL domain"/>
    <property type="match status" value="1"/>
</dbReference>